<sequence length="815" mass="89522">MADLPTKARAVIIGGGVSGCSIAYHLAKLGWQDVVLLERKKLTSGTTWHAAGLIGQLRASPNLTRLAKYSADLYERLEEETGIATGMRRNGSITVALTDERREELLRQAAFARAFGVEADEISPERLAELYPYLNAEGVTAAIHLPGDGQCDPANVAMALAKGARNRGVKVFEDVAVAEVLSNGMRVTGVICETNGEPHRIETDVVVNCAGMWARELAARSGVTLPLHACEHFYLVTESIDGLPALPVLRVPDEHAYYKEDAGKMLVGAFEPVAKPWGMDGIPADFCFDQLPEDFDHFEPILDKAVSRLPMLAEAGIHTFFNGPESFTPDDRYYLGEAPELAGYWIAAGYNSIGIASSGGAGMALAHWIDDGAPPFDLWDVDIRRAQPFQANRAYLKARVTETLGLLFADHFPYRQPATARGLRRSPLHEHLKARGGAFGEMAGWERANWFADEGEAPEYRYSWKRQNWFDNSAREHMAVRTAAGLFDMTSFGKIRVEGRDACRFLDRLCAGIVDVEPGRIVYTQMLNPRGGIECDLTVTRLSETAFLLIVPGATLRRDLAWLRRHLDDDAHVVITDMTSSEAVLALMGPNARKIMAAVSPDDFSNDAHPFGTMREIEIGMAMARVHRITYVGELGWEIYVSSDQAAHVFEVLEEAGSAHGLKLCGMHALDSCRLEKAFRHFGYDITDEDHVLEAGLGFAVKTDKGDFIGRDAVLKKREEGLSRRLVQFRLTDPEPLLYHNEPILRDGAVAGHLTSGAYGHHLGAAICLGYVPCKGESATEVLASSYEIDVAGTRVAAEASLRPLYDPKMERVKV</sequence>
<accession>A0A327JJC2</accession>
<evidence type="ECO:0000259" key="6">
    <source>
        <dbReference type="Pfam" id="PF16350"/>
    </source>
</evidence>
<proteinExistence type="inferred from homology"/>
<dbReference type="Gene3D" id="3.30.70.1400">
    <property type="entry name" value="Aminomethyltransferase beta-barrel domains"/>
    <property type="match status" value="1"/>
</dbReference>
<dbReference type="Pfam" id="PF16350">
    <property type="entry name" value="FAO_M"/>
    <property type="match status" value="1"/>
</dbReference>
<dbReference type="InterPro" id="IPR006076">
    <property type="entry name" value="FAD-dep_OxRdtase"/>
</dbReference>
<dbReference type="InterPro" id="IPR013977">
    <property type="entry name" value="GcvT_C"/>
</dbReference>
<dbReference type="InterPro" id="IPR028896">
    <property type="entry name" value="GcvT/YgfZ/DmdA"/>
</dbReference>
<comment type="similarity">
    <text evidence="1">Belongs to the GcvT family.</text>
</comment>
<reference evidence="7 8" key="1">
    <citation type="submission" date="2017-07" db="EMBL/GenBank/DDBJ databases">
        <title>Draft Genome Sequences of Select Purple Nonsulfur Bacteria.</title>
        <authorList>
            <person name="Lasarre B."/>
            <person name="Mckinlay J.B."/>
        </authorList>
    </citation>
    <scope>NUCLEOTIDE SEQUENCE [LARGE SCALE GENOMIC DNA]</scope>
    <source>
        <strain evidence="7 8">DSM 11290</strain>
    </source>
</reference>
<keyword evidence="2" id="KW-0560">Oxidoreductase</keyword>
<feature type="domain" description="FAD dependent oxidoreductase central" evidence="6">
    <location>
        <begin position="371"/>
        <end position="426"/>
    </location>
</feature>
<evidence type="ECO:0000256" key="1">
    <source>
        <dbReference type="ARBA" id="ARBA00008609"/>
    </source>
</evidence>
<dbReference type="InterPro" id="IPR027266">
    <property type="entry name" value="TrmE/GcvT-like"/>
</dbReference>
<dbReference type="SUPFAM" id="SSF101790">
    <property type="entry name" value="Aminomethyltransferase beta-barrel domain"/>
    <property type="match status" value="1"/>
</dbReference>
<feature type="domain" description="Aminomethyltransferase C-terminal" evidence="5">
    <location>
        <begin position="724"/>
        <end position="807"/>
    </location>
</feature>
<dbReference type="SUPFAM" id="SSF54373">
    <property type="entry name" value="FAD-linked reductases, C-terminal domain"/>
    <property type="match status" value="1"/>
</dbReference>
<dbReference type="InterPro" id="IPR006222">
    <property type="entry name" value="GCVT_N"/>
</dbReference>
<dbReference type="EMBL" id="NPEV01000050">
    <property type="protein sequence ID" value="RAI25343.1"/>
    <property type="molecule type" value="Genomic_DNA"/>
</dbReference>
<comment type="caution">
    <text evidence="7">The sequence shown here is derived from an EMBL/GenBank/DDBJ whole genome shotgun (WGS) entry which is preliminary data.</text>
</comment>
<organism evidence="7 8">
    <name type="scientific">Rhodobium orientis</name>
    <dbReference type="NCBI Taxonomy" id="34017"/>
    <lineage>
        <taxon>Bacteria</taxon>
        <taxon>Pseudomonadati</taxon>
        <taxon>Pseudomonadota</taxon>
        <taxon>Alphaproteobacteria</taxon>
        <taxon>Hyphomicrobiales</taxon>
        <taxon>Rhodobiaceae</taxon>
        <taxon>Rhodobium</taxon>
    </lineage>
</organism>
<protein>
    <submittedName>
        <fullName evidence="7">FAD-dependent oxidoreductase</fullName>
    </submittedName>
</protein>
<name>A0A327JJC2_9HYPH</name>
<dbReference type="InterPro" id="IPR029043">
    <property type="entry name" value="GcvT/YgfZ_C"/>
</dbReference>
<evidence type="ECO:0000256" key="2">
    <source>
        <dbReference type="ARBA" id="ARBA00023002"/>
    </source>
</evidence>
<dbReference type="Pfam" id="PF01571">
    <property type="entry name" value="GCV_T"/>
    <property type="match status" value="1"/>
</dbReference>
<gene>
    <name evidence="7" type="ORF">CH339_18635</name>
</gene>
<dbReference type="Pfam" id="PF01266">
    <property type="entry name" value="DAO"/>
    <property type="match status" value="1"/>
</dbReference>
<evidence type="ECO:0000313" key="7">
    <source>
        <dbReference type="EMBL" id="RAI25343.1"/>
    </source>
</evidence>
<dbReference type="RefSeq" id="WP_111435902.1">
    <property type="nucleotide sequence ID" value="NZ_JACIGG010000011.1"/>
</dbReference>
<feature type="domain" description="GCVT N-terminal" evidence="4">
    <location>
        <begin position="428"/>
        <end position="705"/>
    </location>
</feature>
<dbReference type="Gene3D" id="3.30.1360.120">
    <property type="entry name" value="Probable tRNA modification gtpase trme, domain 1"/>
    <property type="match status" value="1"/>
</dbReference>
<dbReference type="AlphaFoldDB" id="A0A327JJC2"/>
<dbReference type="Gene3D" id="3.50.50.60">
    <property type="entry name" value="FAD/NAD(P)-binding domain"/>
    <property type="match status" value="1"/>
</dbReference>
<dbReference type="Pfam" id="PF08669">
    <property type="entry name" value="GCV_T_C"/>
    <property type="match status" value="1"/>
</dbReference>
<dbReference type="InterPro" id="IPR036188">
    <property type="entry name" value="FAD/NAD-bd_sf"/>
</dbReference>
<dbReference type="PANTHER" id="PTHR43757:SF15">
    <property type="entry name" value="PYRUVATE DEHYDROGENASE PHOSPHATASE REGULATORY SUBUNIT, MITOCHONDRIAL-LIKE"/>
    <property type="match status" value="1"/>
</dbReference>
<dbReference type="PANTHER" id="PTHR43757">
    <property type="entry name" value="AMINOMETHYLTRANSFERASE"/>
    <property type="match status" value="1"/>
</dbReference>
<dbReference type="GO" id="GO:0016491">
    <property type="term" value="F:oxidoreductase activity"/>
    <property type="evidence" value="ECO:0007669"/>
    <property type="project" value="UniProtKB-KW"/>
</dbReference>
<feature type="domain" description="FAD dependent oxidoreductase" evidence="3">
    <location>
        <begin position="10"/>
        <end position="368"/>
    </location>
</feature>
<keyword evidence="8" id="KW-1185">Reference proteome</keyword>
<evidence type="ECO:0000259" key="3">
    <source>
        <dbReference type="Pfam" id="PF01266"/>
    </source>
</evidence>
<dbReference type="PROSITE" id="PS51257">
    <property type="entry name" value="PROKAR_LIPOPROTEIN"/>
    <property type="match status" value="1"/>
</dbReference>
<dbReference type="Proteomes" id="UP000249299">
    <property type="component" value="Unassembled WGS sequence"/>
</dbReference>
<dbReference type="OrthoDB" id="9804379at2"/>
<dbReference type="Gene3D" id="3.30.9.10">
    <property type="entry name" value="D-Amino Acid Oxidase, subunit A, domain 2"/>
    <property type="match status" value="1"/>
</dbReference>
<dbReference type="InterPro" id="IPR032503">
    <property type="entry name" value="FAO_M"/>
</dbReference>
<evidence type="ECO:0000313" key="8">
    <source>
        <dbReference type="Proteomes" id="UP000249299"/>
    </source>
</evidence>
<dbReference type="Gene3D" id="2.40.30.110">
    <property type="entry name" value="Aminomethyltransferase beta-barrel domains"/>
    <property type="match status" value="1"/>
</dbReference>
<evidence type="ECO:0000259" key="5">
    <source>
        <dbReference type="Pfam" id="PF08669"/>
    </source>
</evidence>
<dbReference type="SUPFAM" id="SSF103025">
    <property type="entry name" value="Folate-binding domain"/>
    <property type="match status" value="1"/>
</dbReference>
<dbReference type="SUPFAM" id="SSF51905">
    <property type="entry name" value="FAD/NAD(P)-binding domain"/>
    <property type="match status" value="1"/>
</dbReference>
<evidence type="ECO:0000259" key="4">
    <source>
        <dbReference type="Pfam" id="PF01571"/>
    </source>
</evidence>